<comment type="caution">
    <text evidence="7">The sequence shown here is derived from an EMBL/GenBank/DDBJ whole genome shotgun (WGS) entry which is preliminary data.</text>
</comment>
<keyword evidence="2 5" id="KW-0349">Heme</keyword>
<accession>A0AAV2TIP7</accession>
<dbReference type="InterPro" id="IPR044399">
    <property type="entry name" value="Mb-like_M"/>
</dbReference>
<proteinExistence type="inferred from homology"/>
<dbReference type="AlphaFoldDB" id="A0AAV2TIP7"/>
<sequence>MALTSGELSCLVEELLPHIDTREHMTESGRAAYGLLFSTYPEFIQLFPRMQGLTVDNVMQSEGIKYHGRVLVDSLKTVLLTATNEVELRRQIDELIDMHHSRISREQCLAGESVFIRFFNEVLKKEQNQLSMEKFLRYVFPAMAKGL</sequence>
<gene>
    <name evidence="7" type="ORF">CDAUBV1_LOCUS10835</name>
</gene>
<reference evidence="7" key="1">
    <citation type="submission" date="2024-06" db="EMBL/GenBank/DDBJ databases">
        <authorList>
            <person name="Liu X."/>
            <person name="Lenzi L."/>
            <person name="Haldenby T S."/>
            <person name="Uol C."/>
        </authorList>
    </citation>
    <scope>NUCLEOTIDE SEQUENCE</scope>
</reference>
<protein>
    <recommendedName>
        <fullName evidence="6">Globin domain-containing protein</fullName>
    </recommendedName>
</protein>
<evidence type="ECO:0000313" key="7">
    <source>
        <dbReference type="EMBL" id="CAL5136716.1"/>
    </source>
</evidence>
<evidence type="ECO:0000256" key="5">
    <source>
        <dbReference type="RuleBase" id="RU000356"/>
    </source>
</evidence>
<dbReference type="GO" id="GO:0046872">
    <property type="term" value="F:metal ion binding"/>
    <property type="evidence" value="ECO:0007669"/>
    <property type="project" value="UniProtKB-KW"/>
</dbReference>
<evidence type="ECO:0000256" key="3">
    <source>
        <dbReference type="ARBA" id="ARBA00022723"/>
    </source>
</evidence>
<dbReference type="Gene3D" id="1.10.490.10">
    <property type="entry name" value="Globins"/>
    <property type="match status" value="1"/>
</dbReference>
<dbReference type="InterPro" id="IPR009050">
    <property type="entry name" value="Globin-like_sf"/>
</dbReference>
<evidence type="ECO:0000256" key="2">
    <source>
        <dbReference type="ARBA" id="ARBA00022617"/>
    </source>
</evidence>
<dbReference type="Proteomes" id="UP001497525">
    <property type="component" value="Unassembled WGS sequence"/>
</dbReference>
<feature type="domain" description="Globin" evidence="6">
    <location>
        <begin position="2"/>
        <end position="147"/>
    </location>
</feature>
<dbReference type="InterPro" id="IPR012292">
    <property type="entry name" value="Globin/Proto"/>
</dbReference>
<keyword evidence="1 5" id="KW-0813">Transport</keyword>
<evidence type="ECO:0000256" key="4">
    <source>
        <dbReference type="ARBA" id="ARBA00023004"/>
    </source>
</evidence>
<keyword evidence="4" id="KW-0408">Iron</keyword>
<comment type="similarity">
    <text evidence="5">Belongs to the globin family.</text>
</comment>
<organism evidence="7 8">
    <name type="scientific">Calicophoron daubneyi</name>
    <name type="common">Rumen fluke</name>
    <name type="synonym">Paramphistomum daubneyi</name>
    <dbReference type="NCBI Taxonomy" id="300641"/>
    <lineage>
        <taxon>Eukaryota</taxon>
        <taxon>Metazoa</taxon>
        <taxon>Spiralia</taxon>
        <taxon>Lophotrochozoa</taxon>
        <taxon>Platyhelminthes</taxon>
        <taxon>Trematoda</taxon>
        <taxon>Digenea</taxon>
        <taxon>Plagiorchiida</taxon>
        <taxon>Pronocephalata</taxon>
        <taxon>Paramphistomoidea</taxon>
        <taxon>Paramphistomidae</taxon>
        <taxon>Calicophoron</taxon>
    </lineage>
</organism>
<dbReference type="EMBL" id="CAXLJL010000345">
    <property type="protein sequence ID" value="CAL5136716.1"/>
    <property type="molecule type" value="Genomic_DNA"/>
</dbReference>
<dbReference type="GO" id="GO:0005344">
    <property type="term" value="F:oxygen carrier activity"/>
    <property type="evidence" value="ECO:0007669"/>
    <property type="project" value="UniProtKB-KW"/>
</dbReference>
<dbReference type="Pfam" id="PF00042">
    <property type="entry name" value="Globin"/>
    <property type="match status" value="1"/>
</dbReference>
<keyword evidence="5" id="KW-0561">Oxygen transport</keyword>
<dbReference type="GO" id="GO:0019825">
    <property type="term" value="F:oxygen binding"/>
    <property type="evidence" value="ECO:0007669"/>
    <property type="project" value="InterPro"/>
</dbReference>
<keyword evidence="3" id="KW-0479">Metal-binding</keyword>
<dbReference type="InterPro" id="IPR000971">
    <property type="entry name" value="Globin"/>
</dbReference>
<dbReference type="GO" id="GO:0020037">
    <property type="term" value="F:heme binding"/>
    <property type="evidence" value="ECO:0007669"/>
    <property type="project" value="InterPro"/>
</dbReference>
<dbReference type="SUPFAM" id="SSF46458">
    <property type="entry name" value="Globin-like"/>
    <property type="match status" value="1"/>
</dbReference>
<evidence type="ECO:0000256" key="1">
    <source>
        <dbReference type="ARBA" id="ARBA00022448"/>
    </source>
</evidence>
<dbReference type="CDD" id="cd01040">
    <property type="entry name" value="Mb-like"/>
    <property type="match status" value="1"/>
</dbReference>
<dbReference type="PROSITE" id="PS01033">
    <property type="entry name" value="GLOBIN"/>
    <property type="match status" value="1"/>
</dbReference>
<evidence type="ECO:0000313" key="8">
    <source>
        <dbReference type="Proteomes" id="UP001497525"/>
    </source>
</evidence>
<evidence type="ECO:0000259" key="6">
    <source>
        <dbReference type="PROSITE" id="PS01033"/>
    </source>
</evidence>
<name>A0AAV2TIP7_CALDB</name>